<evidence type="ECO:0000313" key="4">
    <source>
        <dbReference type="Proteomes" id="UP000608522"/>
    </source>
</evidence>
<dbReference type="InterPro" id="IPR008538">
    <property type="entry name" value="Uma2"/>
</dbReference>
<comment type="caution">
    <text evidence="3">The sequence shown here is derived from an EMBL/GenBank/DDBJ whole genome shotgun (WGS) entry which is preliminary data.</text>
</comment>
<dbReference type="CDD" id="cd06260">
    <property type="entry name" value="DUF820-like"/>
    <property type="match status" value="1"/>
</dbReference>
<dbReference type="EMBL" id="BNED01000005">
    <property type="protein sequence ID" value="GHI79390.1"/>
    <property type="molecule type" value="Genomic_DNA"/>
</dbReference>
<evidence type="ECO:0000313" key="3">
    <source>
        <dbReference type="EMBL" id="GHI79390.1"/>
    </source>
</evidence>
<reference evidence="4" key="1">
    <citation type="submission" date="2023-07" db="EMBL/GenBank/DDBJ databases">
        <title>Whole genome shotgun sequence of Streptomyces spororaveus NBRC 15456.</title>
        <authorList>
            <person name="Komaki H."/>
            <person name="Tamura T."/>
        </authorList>
    </citation>
    <scope>NUCLEOTIDE SEQUENCE [LARGE SCALE GENOMIC DNA]</scope>
    <source>
        <strain evidence="4">NBRC 15456</strain>
    </source>
</reference>
<dbReference type="SUPFAM" id="SSF52980">
    <property type="entry name" value="Restriction endonuclease-like"/>
    <property type="match status" value="1"/>
</dbReference>
<dbReference type="Gene3D" id="3.90.1570.10">
    <property type="entry name" value="tt1808, chain A"/>
    <property type="match status" value="1"/>
</dbReference>
<protein>
    <recommendedName>
        <fullName evidence="2">Putative restriction endonuclease domain-containing protein</fullName>
    </recommendedName>
</protein>
<sequence>MDGVRDGMAHARTVTRPHPPGPALLPPGRRRALRGPGTCLPPPLAWNEAHAQCTARHAEDTVTIMIERATPIEQAAPPTFETLLRTVAEMDTPDGFKAELIRGKIIVSPFSSLRYLRSMRALREQLKVHAPEGHVAETSPFLFRFPAAERAYGPDLFVADEAAFEDDGRHADSAALSLVAEFTSTSTKDVDWNEKLEVYGQVVPVYLVADMQAKEITCFSEPSPHGYRSRKTVSFGEELHVPEPFDCIIDTTGF</sequence>
<organism evidence="3 4">
    <name type="scientific">Streptomyces spororaveus</name>
    <dbReference type="NCBI Taxonomy" id="284039"/>
    <lineage>
        <taxon>Bacteria</taxon>
        <taxon>Bacillati</taxon>
        <taxon>Actinomycetota</taxon>
        <taxon>Actinomycetes</taxon>
        <taxon>Kitasatosporales</taxon>
        <taxon>Streptomycetaceae</taxon>
        <taxon>Streptomyces</taxon>
    </lineage>
</organism>
<evidence type="ECO:0000259" key="2">
    <source>
        <dbReference type="Pfam" id="PF05685"/>
    </source>
</evidence>
<dbReference type="Pfam" id="PF05685">
    <property type="entry name" value="Uma2"/>
    <property type="match status" value="1"/>
</dbReference>
<proteinExistence type="predicted"/>
<name>A0ABQ3TG43_9ACTN</name>
<feature type="region of interest" description="Disordered" evidence="1">
    <location>
        <begin position="1"/>
        <end position="27"/>
    </location>
</feature>
<evidence type="ECO:0000256" key="1">
    <source>
        <dbReference type="SAM" id="MobiDB-lite"/>
    </source>
</evidence>
<dbReference type="PANTHER" id="PTHR35400:SF3">
    <property type="entry name" value="SLL1072 PROTEIN"/>
    <property type="match status" value="1"/>
</dbReference>
<dbReference type="InterPro" id="IPR012296">
    <property type="entry name" value="Nuclease_put_TT1808"/>
</dbReference>
<dbReference type="PANTHER" id="PTHR35400">
    <property type="entry name" value="SLR1083 PROTEIN"/>
    <property type="match status" value="1"/>
</dbReference>
<keyword evidence="4" id="KW-1185">Reference proteome</keyword>
<feature type="domain" description="Putative restriction endonuclease" evidence="2">
    <location>
        <begin position="90"/>
        <end position="245"/>
    </location>
</feature>
<accession>A0ABQ3TG43</accession>
<dbReference type="InterPro" id="IPR011335">
    <property type="entry name" value="Restrct_endonuc-II-like"/>
</dbReference>
<dbReference type="Proteomes" id="UP000608522">
    <property type="component" value="Unassembled WGS sequence"/>
</dbReference>
<gene>
    <name evidence="3" type="ORF">Sspor_49510</name>
</gene>